<sequence length="162" mass="17827">MNEPDSPQDGNRSLNLREDAVRAAADRIESDLAAARARVERLEAALETHTALLRLFASGSDYLDVAQPQRGTIREMLGSVLRAEGGPISVREMTARMSDAFGVDIPRTSVSPVLKRMEEDDDVLHVGRKWKFNEKGPSAATDGPWNDVATNPTKRRKTIMLG</sequence>
<dbReference type="EMBL" id="JAHWXP010000001">
    <property type="protein sequence ID" value="MBY8336325.1"/>
    <property type="molecule type" value="Genomic_DNA"/>
</dbReference>
<keyword evidence="1" id="KW-0175">Coiled coil</keyword>
<organism evidence="2 3">
    <name type="scientific">Alteriqipengyuania abyssalis</name>
    <dbReference type="NCBI Taxonomy" id="2860200"/>
    <lineage>
        <taxon>Bacteria</taxon>
        <taxon>Pseudomonadati</taxon>
        <taxon>Pseudomonadota</taxon>
        <taxon>Alphaproteobacteria</taxon>
        <taxon>Sphingomonadales</taxon>
        <taxon>Erythrobacteraceae</taxon>
        <taxon>Alteriqipengyuania</taxon>
    </lineage>
</organism>
<keyword evidence="3" id="KW-1185">Reference proteome</keyword>
<evidence type="ECO:0000313" key="3">
    <source>
        <dbReference type="Proteomes" id="UP000759298"/>
    </source>
</evidence>
<feature type="coiled-coil region" evidence="1">
    <location>
        <begin position="25"/>
        <end position="52"/>
    </location>
</feature>
<dbReference type="RefSeq" id="WP_222823999.1">
    <property type="nucleotide sequence ID" value="NZ_JAHWXP010000001.1"/>
</dbReference>
<evidence type="ECO:0008006" key="4">
    <source>
        <dbReference type="Google" id="ProtNLM"/>
    </source>
</evidence>
<evidence type="ECO:0000313" key="2">
    <source>
        <dbReference type="EMBL" id="MBY8336325.1"/>
    </source>
</evidence>
<protein>
    <recommendedName>
        <fullName evidence="4">HTH marR-type domain-containing protein</fullName>
    </recommendedName>
</protein>
<proteinExistence type="predicted"/>
<gene>
    <name evidence="2" type="ORF">KYN89_04630</name>
</gene>
<evidence type="ECO:0000256" key="1">
    <source>
        <dbReference type="SAM" id="Coils"/>
    </source>
</evidence>
<reference evidence="2 3" key="1">
    <citation type="submission" date="2021-07" db="EMBL/GenBank/DDBJ databases">
        <title>Alteriqipengyuania abyssalis NZ-12B nov, sp.nov isolated from deep sea sponge in pacific ocean.</title>
        <authorList>
            <person name="Tareen S."/>
            <person name="Wink J."/>
        </authorList>
    </citation>
    <scope>NUCLEOTIDE SEQUENCE [LARGE SCALE GENOMIC DNA]</scope>
    <source>
        <strain evidence="2 3">NZ-12B</strain>
    </source>
</reference>
<dbReference type="Proteomes" id="UP000759298">
    <property type="component" value="Unassembled WGS sequence"/>
</dbReference>
<comment type="caution">
    <text evidence="2">The sequence shown here is derived from an EMBL/GenBank/DDBJ whole genome shotgun (WGS) entry which is preliminary data.</text>
</comment>
<accession>A0ABS7PDP4</accession>
<name>A0ABS7PDP4_9SPHN</name>